<dbReference type="Proteomes" id="UP000199223">
    <property type="component" value="Unassembled WGS sequence"/>
</dbReference>
<name>A0A1H6VS05_9DEIO</name>
<dbReference type="STRING" id="856736.SAMN04488058_103224"/>
<organism evidence="1 2">
    <name type="scientific">Deinococcus reticulitermitis</name>
    <dbReference type="NCBI Taxonomy" id="856736"/>
    <lineage>
        <taxon>Bacteria</taxon>
        <taxon>Thermotogati</taxon>
        <taxon>Deinococcota</taxon>
        <taxon>Deinococci</taxon>
        <taxon>Deinococcales</taxon>
        <taxon>Deinococcaceae</taxon>
        <taxon>Deinococcus</taxon>
    </lineage>
</organism>
<proteinExistence type="predicted"/>
<dbReference type="AlphaFoldDB" id="A0A1H6VS05"/>
<dbReference type="EMBL" id="FNZA01000003">
    <property type="protein sequence ID" value="SEJ05864.1"/>
    <property type="molecule type" value="Genomic_DNA"/>
</dbReference>
<accession>A0A1H6VS05</accession>
<gene>
    <name evidence="1" type="ORF">SAMN04488058_103224</name>
</gene>
<sequence>MPTSSGPDPDGLPPQRVRPLWQTECEGQVARLDVLLPGRVRLRWHGTPQAGEVIAETVEDALGLAAADARLPPDLYTQLLTELDLVSGGPPRPWTPPEDPRT</sequence>
<reference evidence="2" key="1">
    <citation type="submission" date="2016-10" db="EMBL/GenBank/DDBJ databases">
        <authorList>
            <person name="Varghese N."/>
            <person name="Submissions S."/>
        </authorList>
    </citation>
    <scope>NUCLEOTIDE SEQUENCE [LARGE SCALE GENOMIC DNA]</scope>
    <source>
        <strain evidence="2">CGMCC 1.10218</strain>
    </source>
</reference>
<evidence type="ECO:0000313" key="1">
    <source>
        <dbReference type="EMBL" id="SEJ05864.1"/>
    </source>
</evidence>
<protein>
    <submittedName>
        <fullName evidence="1">Uncharacterized protein</fullName>
    </submittedName>
</protein>
<evidence type="ECO:0000313" key="2">
    <source>
        <dbReference type="Proteomes" id="UP000199223"/>
    </source>
</evidence>
<dbReference type="RefSeq" id="WP_092263748.1">
    <property type="nucleotide sequence ID" value="NZ_FNZA01000003.1"/>
</dbReference>
<keyword evidence="2" id="KW-1185">Reference proteome</keyword>